<dbReference type="PANTHER" id="PTHR45646">
    <property type="entry name" value="SERINE/THREONINE-PROTEIN KINASE DOA-RELATED"/>
    <property type="match status" value="1"/>
</dbReference>
<dbReference type="GO" id="GO:0005524">
    <property type="term" value="F:ATP binding"/>
    <property type="evidence" value="ECO:0007669"/>
    <property type="project" value="UniProtKB-KW"/>
</dbReference>
<evidence type="ECO:0000259" key="7">
    <source>
        <dbReference type="PROSITE" id="PS50011"/>
    </source>
</evidence>
<keyword evidence="4 8" id="KW-0418">Kinase</keyword>
<protein>
    <submittedName>
        <fullName evidence="8">CDC-like kinase 1</fullName>
    </submittedName>
</protein>
<feature type="transmembrane region" description="Helical" evidence="6">
    <location>
        <begin position="70"/>
        <end position="99"/>
    </location>
</feature>
<evidence type="ECO:0000313" key="8">
    <source>
        <dbReference type="EMBL" id="ETO16082.1"/>
    </source>
</evidence>
<keyword evidence="6" id="KW-0472">Membrane</keyword>
<dbReference type="GO" id="GO:0004674">
    <property type="term" value="F:protein serine/threonine kinase activity"/>
    <property type="evidence" value="ECO:0007669"/>
    <property type="project" value="UniProtKB-KW"/>
</dbReference>
<dbReference type="SUPFAM" id="SSF56112">
    <property type="entry name" value="Protein kinase-like (PK-like)"/>
    <property type="match status" value="1"/>
</dbReference>
<name>X6MRK6_RETFI</name>
<evidence type="ECO:0000256" key="2">
    <source>
        <dbReference type="ARBA" id="ARBA00022679"/>
    </source>
</evidence>
<keyword evidence="3" id="KW-0547">Nucleotide-binding</keyword>
<keyword evidence="9" id="KW-1185">Reference proteome</keyword>
<sequence length="523" mass="62070">IAKTIKAILNLKKACLFMIDVGFLFCHFLFACLRLFNFFNDINIKCRYIEGHSWQRCVRMLVVHDTKKHILNLLLFNITLIIYYYYLLLSLLLLLLLCFHLIKYKLKNKADCYIPTPPFLSIEKIGTFSKVFESIDIVDGKHIALKIIRNSARYIEAAKTEFKILHHITTSDDGKSCCVHLKEHFSWNQHPCFVFRLYGPSIYAIMSKNRYRPFPDPIVRDLSLQICTAIQFLHRRDIIFTDLKPENIVFVDGTTKAVTIGNKTFHWPINTRIKLVDFGSAVYEPKYDPSDKSTWKYRDGYNYLIQTRHYRAPEVVLEMYWKRPVDIWSIGCVILEFLHGSMAFNTHCPIDHLNQMQNMIGLIPEKLIHYSSDRKFEELFYEDTLQLKMEQASQSRVQAHRLEVLDSFYKHYHIINIYTSNNYSLVHFALNIYVYIFFKLQKYFQFNKLEHLDLYDMVKRMLQWLAADRISADEIMQHKYWITSDPIHKQQLSLTQQMQQFSLYSSPPFTSQLKSASQQQQEK</sequence>
<dbReference type="OrthoDB" id="283111at2759"/>
<dbReference type="Gene3D" id="1.10.510.10">
    <property type="entry name" value="Transferase(Phosphotransferase) domain 1"/>
    <property type="match status" value="1"/>
</dbReference>
<feature type="domain" description="Protein kinase" evidence="7">
    <location>
        <begin position="117"/>
        <end position="481"/>
    </location>
</feature>
<evidence type="ECO:0000256" key="4">
    <source>
        <dbReference type="ARBA" id="ARBA00022777"/>
    </source>
</evidence>
<dbReference type="InterPro" id="IPR051175">
    <property type="entry name" value="CLK_kinases"/>
</dbReference>
<evidence type="ECO:0000256" key="3">
    <source>
        <dbReference type="ARBA" id="ARBA00022741"/>
    </source>
</evidence>
<proteinExistence type="predicted"/>
<reference evidence="8 9" key="1">
    <citation type="journal article" date="2013" name="Curr. Biol.">
        <title>The Genome of the Foraminiferan Reticulomyxa filosa.</title>
        <authorList>
            <person name="Glockner G."/>
            <person name="Hulsmann N."/>
            <person name="Schleicher M."/>
            <person name="Noegel A.A."/>
            <person name="Eichinger L."/>
            <person name="Gallinger C."/>
            <person name="Pawlowski J."/>
            <person name="Sierra R."/>
            <person name="Euteneuer U."/>
            <person name="Pillet L."/>
            <person name="Moustafa A."/>
            <person name="Platzer M."/>
            <person name="Groth M."/>
            <person name="Szafranski K."/>
            <person name="Schliwa M."/>
        </authorList>
    </citation>
    <scope>NUCLEOTIDE SEQUENCE [LARGE SCALE GENOMIC DNA]</scope>
</reference>
<evidence type="ECO:0000256" key="5">
    <source>
        <dbReference type="ARBA" id="ARBA00022840"/>
    </source>
</evidence>
<evidence type="ECO:0000256" key="1">
    <source>
        <dbReference type="ARBA" id="ARBA00022527"/>
    </source>
</evidence>
<dbReference type="SMART" id="SM00220">
    <property type="entry name" value="S_TKc"/>
    <property type="match status" value="1"/>
</dbReference>
<dbReference type="Gene3D" id="3.30.200.20">
    <property type="entry name" value="Phosphorylase Kinase, domain 1"/>
    <property type="match status" value="1"/>
</dbReference>
<dbReference type="PANTHER" id="PTHR45646:SF8">
    <property type="entry name" value="PROTEIN KINASE DOMAIN-CONTAINING PROTEIN"/>
    <property type="match status" value="1"/>
</dbReference>
<dbReference type="InterPro" id="IPR000719">
    <property type="entry name" value="Prot_kinase_dom"/>
</dbReference>
<feature type="non-terminal residue" evidence="8">
    <location>
        <position position="1"/>
    </location>
</feature>
<keyword evidence="6" id="KW-0812">Transmembrane</keyword>
<feature type="transmembrane region" description="Helical" evidence="6">
    <location>
        <begin position="14"/>
        <end position="36"/>
    </location>
</feature>
<keyword evidence="5" id="KW-0067">ATP-binding</keyword>
<dbReference type="Pfam" id="PF00069">
    <property type="entry name" value="Pkinase"/>
    <property type="match status" value="1"/>
</dbReference>
<dbReference type="Proteomes" id="UP000023152">
    <property type="component" value="Unassembled WGS sequence"/>
</dbReference>
<dbReference type="GO" id="GO:0005634">
    <property type="term" value="C:nucleus"/>
    <property type="evidence" value="ECO:0007669"/>
    <property type="project" value="TreeGrafter"/>
</dbReference>
<evidence type="ECO:0000256" key="6">
    <source>
        <dbReference type="SAM" id="Phobius"/>
    </source>
</evidence>
<dbReference type="EMBL" id="ASPP01018591">
    <property type="protein sequence ID" value="ETO16082.1"/>
    <property type="molecule type" value="Genomic_DNA"/>
</dbReference>
<keyword evidence="1" id="KW-0723">Serine/threonine-protein kinase</keyword>
<dbReference type="AlphaFoldDB" id="X6MRK6"/>
<evidence type="ECO:0000313" key="9">
    <source>
        <dbReference type="Proteomes" id="UP000023152"/>
    </source>
</evidence>
<accession>X6MRK6</accession>
<dbReference type="InterPro" id="IPR011009">
    <property type="entry name" value="Kinase-like_dom_sf"/>
</dbReference>
<dbReference type="PROSITE" id="PS50011">
    <property type="entry name" value="PROTEIN_KINASE_DOM"/>
    <property type="match status" value="1"/>
</dbReference>
<dbReference type="GO" id="GO:0043484">
    <property type="term" value="P:regulation of RNA splicing"/>
    <property type="evidence" value="ECO:0007669"/>
    <property type="project" value="TreeGrafter"/>
</dbReference>
<organism evidence="8 9">
    <name type="scientific">Reticulomyxa filosa</name>
    <dbReference type="NCBI Taxonomy" id="46433"/>
    <lineage>
        <taxon>Eukaryota</taxon>
        <taxon>Sar</taxon>
        <taxon>Rhizaria</taxon>
        <taxon>Retaria</taxon>
        <taxon>Foraminifera</taxon>
        <taxon>Monothalamids</taxon>
        <taxon>Reticulomyxidae</taxon>
        <taxon>Reticulomyxa</taxon>
    </lineage>
</organism>
<gene>
    <name evidence="8" type="ORF">RFI_21281</name>
</gene>
<comment type="caution">
    <text evidence="8">The sequence shown here is derived from an EMBL/GenBank/DDBJ whole genome shotgun (WGS) entry which is preliminary data.</text>
</comment>
<keyword evidence="2" id="KW-0808">Transferase</keyword>
<keyword evidence="6" id="KW-1133">Transmembrane helix</keyword>